<evidence type="ECO:0000313" key="3">
    <source>
        <dbReference type="Proteomes" id="UP000317909"/>
    </source>
</evidence>
<feature type="transmembrane region" description="Helical" evidence="1">
    <location>
        <begin position="362"/>
        <end position="382"/>
    </location>
</feature>
<feature type="transmembrane region" description="Helical" evidence="1">
    <location>
        <begin position="153"/>
        <end position="175"/>
    </location>
</feature>
<feature type="transmembrane region" description="Helical" evidence="1">
    <location>
        <begin position="460"/>
        <end position="484"/>
    </location>
</feature>
<protein>
    <recommendedName>
        <fullName evidence="4">Amino acid transporter</fullName>
    </recommendedName>
</protein>
<keyword evidence="3" id="KW-1185">Reference proteome</keyword>
<dbReference type="EMBL" id="CP036339">
    <property type="protein sequence ID" value="QDT74784.1"/>
    <property type="molecule type" value="Genomic_DNA"/>
</dbReference>
<feature type="transmembrane region" description="Helical" evidence="1">
    <location>
        <begin position="15"/>
        <end position="34"/>
    </location>
</feature>
<dbReference type="AlphaFoldDB" id="A0A517U2D6"/>
<name>A0A517U2D6_9BACT</name>
<dbReference type="RefSeq" id="WP_145434513.1">
    <property type="nucleotide sequence ID" value="NZ_CP036339.1"/>
</dbReference>
<feature type="transmembrane region" description="Helical" evidence="1">
    <location>
        <begin position="187"/>
        <end position="212"/>
    </location>
</feature>
<gene>
    <name evidence="2" type="ORF">I41_39860</name>
</gene>
<feature type="transmembrane region" description="Helical" evidence="1">
    <location>
        <begin position="490"/>
        <end position="510"/>
    </location>
</feature>
<proteinExistence type="predicted"/>
<accession>A0A517U2D6</accession>
<organism evidence="2 3">
    <name type="scientific">Lacipirellula limnantheis</name>
    <dbReference type="NCBI Taxonomy" id="2528024"/>
    <lineage>
        <taxon>Bacteria</taxon>
        <taxon>Pseudomonadati</taxon>
        <taxon>Planctomycetota</taxon>
        <taxon>Planctomycetia</taxon>
        <taxon>Pirellulales</taxon>
        <taxon>Lacipirellulaceae</taxon>
        <taxon>Lacipirellula</taxon>
    </lineage>
</organism>
<dbReference type="Proteomes" id="UP000317909">
    <property type="component" value="Chromosome"/>
</dbReference>
<keyword evidence="1" id="KW-1133">Transmembrane helix</keyword>
<evidence type="ECO:0000256" key="1">
    <source>
        <dbReference type="SAM" id="Phobius"/>
    </source>
</evidence>
<feature type="transmembrane region" description="Helical" evidence="1">
    <location>
        <begin position="294"/>
        <end position="317"/>
    </location>
</feature>
<dbReference type="OrthoDB" id="232755at2"/>
<dbReference type="KEGG" id="llh:I41_39860"/>
<reference evidence="2 3" key="1">
    <citation type="submission" date="2019-02" db="EMBL/GenBank/DDBJ databases">
        <title>Deep-cultivation of Planctomycetes and their phenomic and genomic characterization uncovers novel biology.</title>
        <authorList>
            <person name="Wiegand S."/>
            <person name="Jogler M."/>
            <person name="Boedeker C."/>
            <person name="Pinto D."/>
            <person name="Vollmers J."/>
            <person name="Rivas-Marin E."/>
            <person name="Kohn T."/>
            <person name="Peeters S.H."/>
            <person name="Heuer A."/>
            <person name="Rast P."/>
            <person name="Oberbeckmann S."/>
            <person name="Bunk B."/>
            <person name="Jeske O."/>
            <person name="Meyerdierks A."/>
            <person name="Storesund J.E."/>
            <person name="Kallscheuer N."/>
            <person name="Luecker S."/>
            <person name="Lage O.M."/>
            <person name="Pohl T."/>
            <person name="Merkel B.J."/>
            <person name="Hornburger P."/>
            <person name="Mueller R.-W."/>
            <person name="Bruemmer F."/>
            <person name="Labrenz M."/>
            <person name="Spormann A.M."/>
            <person name="Op den Camp H."/>
            <person name="Overmann J."/>
            <person name="Amann R."/>
            <person name="Jetten M.S.M."/>
            <person name="Mascher T."/>
            <person name="Medema M.H."/>
            <person name="Devos D.P."/>
            <person name="Kaster A.-K."/>
            <person name="Ovreas L."/>
            <person name="Rohde M."/>
            <person name="Galperin M.Y."/>
            <person name="Jogler C."/>
        </authorList>
    </citation>
    <scope>NUCLEOTIDE SEQUENCE [LARGE SCALE GENOMIC DNA]</scope>
    <source>
        <strain evidence="2 3">I41</strain>
    </source>
</reference>
<keyword evidence="1" id="KW-0812">Transmembrane</keyword>
<feature type="transmembrane region" description="Helical" evidence="1">
    <location>
        <begin position="430"/>
        <end position="448"/>
    </location>
</feature>
<evidence type="ECO:0000313" key="2">
    <source>
        <dbReference type="EMBL" id="QDT74784.1"/>
    </source>
</evidence>
<evidence type="ECO:0008006" key="4">
    <source>
        <dbReference type="Google" id="ProtNLM"/>
    </source>
</evidence>
<feature type="transmembrane region" description="Helical" evidence="1">
    <location>
        <begin position="46"/>
        <end position="68"/>
    </location>
</feature>
<keyword evidence="1" id="KW-0472">Membrane</keyword>
<feature type="transmembrane region" description="Helical" evidence="1">
    <location>
        <begin position="403"/>
        <end position="424"/>
    </location>
</feature>
<sequence length="678" mass="72978">MTHSEPLAAPQRTHAWLLVLTLVGVDYFSTLAYLPSMAVEAAGPLAPLAAAAVVLVTFLLALPIYWYVVGRSPDGRGATGLLEDLTPGWRGKMIVLTLLGFAAADFVITRSLSLADAAIHLIHNPHGQRLLAKLPQTFLGEDPASWSWWERGAALVMAPQVAVTLALSIVSFGLWQLIKDGLSRRMLWTTAIATFVYLALVAIVIVSGWAYLGRHLEIWDAMAASLRADDGVETNGDSIAWRWQWLSIVLWSFPQMALGLSGFEMIMTVAPQVRGGTDDAPQRPAGRIRNTRKLMITAAAVMAVYLVSAVCVTSLLVPRTALVAGGAAEHRALAYLAHGSPLADGATADALNPLFGENFGDVFDLSTALILCLAGISVTLGLKNLLPHYLHRLGMEVGWAGKVGAILHLLNAIILIVTVVFRASPASQQWAYATSVLVLLGGAAVAAARDLLQPGLRTIARVLGGGLAALGAGVFFGLTGLTVLINHSGITIALAFVAAIVVSSFISRWIRSTELRFEGFDFASPAAEQRWKELSRRGPRVLAPHRPGLMSLADKRHALLRDYRLAADEQVLFVEATLGDPSDFYQRPLMNVERDDGVEVVRVSHCVSIAHVLAAICLEMCDDETPPPEIIFGWSNEAPLAANLNFLLLGEGNVPWMVRELVLNAGLEPHRQPRILIG</sequence>